<evidence type="ECO:0000313" key="9">
    <source>
        <dbReference type="Proteomes" id="UP001548189"/>
    </source>
</evidence>
<dbReference type="SMART" id="SM00905">
    <property type="entry name" value="FolB"/>
    <property type="match status" value="1"/>
</dbReference>
<protein>
    <recommendedName>
        <fullName evidence="6">7,8-dihydroneopterin aldolase</fullName>
        <ecNumber evidence="6">4.1.2.25</ecNumber>
    </recommendedName>
</protein>
<evidence type="ECO:0000256" key="5">
    <source>
        <dbReference type="ARBA" id="ARBA00023239"/>
    </source>
</evidence>
<dbReference type="InterPro" id="IPR006157">
    <property type="entry name" value="FolB_dom"/>
</dbReference>
<dbReference type="RefSeq" id="WP_353874129.1">
    <property type="nucleotide sequence ID" value="NZ_JBEVCJ010000004.1"/>
</dbReference>
<evidence type="ECO:0000259" key="7">
    <source>
        <dbReference type="SMART" id="SM00905"/>
    </source>
</evidence>
<dbReference type="Proteomes" id="UP001548189">
    <property type="component" value="Unassembled WGS sequence"/>
</dbReference>
<evidence type="ECO:0000256" key="4">
    <source>
        <dbReference type="ARBA" id="ARBA00022909"/>
    </source>
</evidence>
<keyword evidence="5 6" id="KW-0456">Lyase</keyword>
<comment type="function">
    <text evidence="6">Catalyzes the conversion of 7,8-dihydroneopterin to 6-hydroxymethyl-7,8-dihydropterin.</text>
</comment>
<dbReference type="EC" id="4.1.2.25" evidence="6"/>
<organism evidence="8 9">
    <name type="scientific">Aliikangiella maris</name>
    <dbReference type="NCBI Taxonomy" id="3162458"/>
    <lineage>
        <taxon>Bacteria</taxon>
        <taxon>Pseudomonadati</taxon>
        <taxon>Pseudomonadota</taxon>
        <taxon>Gammaproteobacteria</taxon>
        <taxon>Oceanospirillales</taxon>
        <taxon>Pleioneaceae</taxon>
        <taxon>Aliikangiella</taxon>
    </lineage>
</organism>
<proteinExistence type="inferred from homology"/>
<dbReference type="NCBIfam" id="TIGR00526">
    <property type="entry name" value="folB_dom"/>
    <property type="match status" value="1"/>
</dbReference>
<dbReference type="InterPro" id="IPR043133">
    <property type="entry name" value="GTP-CH-I_C/QueF"/>
</dbReference>
<evidence type="ECO:0000256" key="2">
    <source>
        <dbReference type="ARBA" id="ARBA00005013"/>
    </source>
</evidence>
<comment type="catalytic activity">
    <reaction evidence="1 6">
        <text>7,8-dihydroneopterin = 6-hydroxymethyl-7,8-dihydropterin + glycolaldehyde</text>
        <dbReference type="Rhea" id="RHEA:10540"/>
        <dbReference type="ChEBI" id="CHEBI:17001"/>
        <dbReference type="ChEBI" id="CHEBI:17071"/>
        <dbReference type="ChEBI" id="CHEBI:44841"/>
        <dbReference type="EC" id="4.1.2.25"/>
    </reaction>
</comment>
<comment type="similarity">
    <text evidence="3 6">Belongs to the DHNA family.</text>
</comment>
<dbReference type="Pfam" id="PF02152">
    <property type="entry name" value="FolB"/>
    <property type="match status" value="1"/>
</dbReference>
<dbReference type="EMBL" id="JBEVCJ010000004">
    <property type="protein sequence ID" value="MET1254568.1"/>
    <property type="molecule type" value="Genomic_DNA"/>
</dbReference>
<accession>A0ABV2BRL9</accession>
<sequence length="118" mass="13463">MDIVFINDLEVCTVIGVFDWEREIKQKLIFNLELGTDIQQSAKTDQLDDTLDYKAVSHAVYDFVEQSEYQLVETVAEKVAEMILRDFPVSWLSLRLDKPGAVSVARSVGVKIERGNRL</sequence>
<dbReference type="InterPro" id="IPR006156">
    <property type="entry name" value="Dihydroneopterin_aldolase"/>
</dbReference>
<keyword evidence="9" id="KW-1185">Reference proteome</keyword>
<dbReference type="PANTHER" id="PTHR42844:SF1">
    <property type="entry name" value="DIHYDRONEOPTERIN ALDOLASE 1-RELATED"/>
    <property type="match status" value="1"/>
</dbReference>
<dbReference type="CDD" id="cd00534">
    <property type="entry name" value="DHNA_DHNTPE"/>
    <property type="match status" value="1"/>
</dbReference>
<reference evidence="8 9" key="1">
    <citation type="submission" date="2024-06" db="EMBL/GenBank/DDBJ databases">
        <authorList>
            <person name="Li F."/>
        </authorList>
    </citation>
    <scope>NUCLEOTIDE SEQUENCE [LARGE SCALE GENOMIC DNA]</scope>
    <source>
        <strain evidence="8 9">GXAS 311</strain>
    </source>
</reference>
<dbReference type="GO" id="GO:0004150">
    <property type="term" value="F:dihydroneopterin aldolase activity"/>
    <property type="evidence" value="ECO:0007669"/>
    <property type="project" value="UniProtKB-EC"/>
</dbReference>
<dbReference type="PANTHER" id="PTHR42844">
    <property type="entry name" value="DIHYDRONEOPTERIN ALDOLASE 1-RELATED"/>
    <property type="match status" value="1"/>
</dbReference>
<keyword evidence="4 6" id="KW-0289">Folate biosynthesis</keyword>
<evidence type="ECO:0000313" key="8">
    <source>
        <dbReference type="EMBL" id="MET1254568.1"/>
    </source>
</evidence>
<comment type="caution">
    <text evidence="8">The sequence shown here is derived from an EMBL/GenBank/DDBJ whole genome shotgun (WGS) entry which is preliminary data.</text>
</comment>
<dbReference type="Gene3D" id="3.30.1130.10">
    <property type="match status" value="1"/>
</dbReference>
<evidence type="ECO:0000256" key="6">
    <source>
        <dbReference type="RuleBase" id="RU362079"/>
    </source>
</evidence>
<evidence type="ECO:0000256" key="1">
    <source>
        <dbReference type="ARBA" id="ARBA00001353"/>
    </source>
</evidence>
<name>A0ABV2BRL9_9GAMM</name>
<evidence type="ECO:0000256" key="3">
    <source>
        <dbReference type="ARBA" id="ARBA00005708"/>
    </source>
</evidence>
<comment type="pathway">
    <text evidence="2 6">Cofactor biosynthesis; tetrahydrofolate biosynthesis; 2-amino-4-hydroxy-6-hydroxymethyl-7,8-dihydropteridine diphosphate from 7,8-dihydroneopterin triphosphate: step 3/4.</text>
</comment>
<gene>
    <name evidence="8" type="primary">folB</name>
    <name evidence="8" type="ORF">ABVT43_05460</name>
</gene>
<dbReference type="NCBIfam" id="TIGR00525">
    <property type="entry name" value="folB"/>
    <property type="match status" value="1"/>
</dbReference>
<dbReference type="SUPFAM" id="SSF55620">
    <property type="entry name" value="Tetrahydrobiopterin biosynthesis enzymes-like"/>
    <property type="match status" value="1"/>
</dbReference>
<feature type="domain" description="Dihydroneopterin aldolase/epimerase" evidence="7">
    <location>
        <begin position="4"/>
        <end position="114"/>
    </location>
</feature>